<dbReference type="EMBL" id="ADNU01000068">
    <property type="protein sequence ID" value="EFG46667.1"/>
    <property type="molecule type" value="Genomic_DNA"/>
</dbReference>
<sequence>PTGPTRATTGRHAVCDTAHLRPRNPRALRRTAARGSSRNRAPARRSYLRVACRSIVPPTGHQNETRLAG</sequence>
<reference evidence="1 2" key="1">
    <citation type="submission" date="2010-04" db="EMBL/GenBank/DDBJ databases">
        <authorList>
            <person name="Qin X."/>
            <person name="Bachman B."/>
            <person name="Battles P."/>
            <person name="Bell A."/>
            <person name="Bess C."/>
            <person name="Bickham C."/>
            <person name="Chaboub L."/>
            <person name="Chen D."/>
            <person name="Coyle M."/>
            <person name="Deiros D.R."/>
            <person name="Dinh H."/>
            <person name="Forbes L."/>
            <person name="Fowler G."/>
            <person name="Francisco L."/>
            <person name="Fu Q."/>
            <person name="Gubbala S."/>
            <person name="Hale W."/>
            <person name="Han Y."/>
            <person name="Hemphill L."/>
            <person name="Highlander S.K."/>
            <person name="Hirani K."/>
            <person name="Hogues M."/>
            <person name="Jackson L."/>
            <person name="Jakkamsetti A."/>
            <person name="Javaid M."/>
            <person name="Jiang H."/>
            <person name="Korchina V."/>
            <person name="Kovar C."/>
            <person name="Lara F."/>
            <person name="Lee S."/>
            <person name="Mata R."/>
            <person name="Mathew T."/>
            <person name="Moen C."/>
            <person name="Morales K."/>
            <person name="Munidasa M."/>
            <person name="Nazareth L."/>
            <person name="Ngo R."/>
            <person name="Nguyen L."/>
            <person name="Okwuonu G."/>
            <person name="Ongeri F."/>
            <person name="Patil S."/>
            <person name="Petrosino J."/>
            <person name="Pham C."/>
            <person name="Pham P."/>
            <person name="Pu L.-L."/>
            <person name="Puazo M."/>
            <person name="Raj R."/>
            <person name="Reid J."/>
            <person name="Rouhana J."/>
            <person name="Saada N."/>
            <person name="Shang Y."/>
            <person name="Simmons D."/>
            <person name="Thornton R."/>
            <person name="Warren J."/>
            <person name="Weissenberger G."/>
            <person name="Zhang J."/>
            <person name="Zhang L."/>
            <person name="Zhou C."/>
            <person name="Zhu D."/>
            <person name="Muzny D."/>
            <person name="Worley K."/>
            <person name="Gibbs R."/>
        </authorList>
    </citation>
    <scope>NUCLEOTIDE SEQUENCE [LARGE SCALE GENOMIC DNA]</scope>
    <source>
        <strain evidence="1 2">ATCC 49030</strain>
    </source>
</reference>
<accession>D4YQ37</accession>
<evidence type="ECO:0000313" key="1">
    <source>
        <dbReference type="EMBL" id="EFG46667.1"/>
    </source>
</evidence>
<evidence type="ECO:0000313" key="2">
    <source>
        <dbReference type="Proteomes" id="UP000005714"/>
    </source>
</evidence>
<gene>
    <name evidence="1" type="ORF">HMPREF0183_2047</name>
</gene>
<proteinExistence type="predicted"/>
<keyword evidence="2" id="KW-1185">Reference proteome</keyword>
<dbReference type="Proteomes" id="UP000005714">
    <property type="component" value="Unassembled WGS sequence"/>
</dbReference>
<protein>
    <submittedName>
        <fullName evidence="1">Uncharacterized protein</fullName>
    </submittedName>
</protein>
<organism evidence="1 2">
    <name type="scientific">Brevibacterium mcbrellneri ATCC 49030</name>
    <dbReference type="NCBI Taxonomy" id="585530"/>
    <lineage>
        <taxon>Bacteria</taxon>
        <taxon>Bacillati</taxon>
        <taxon>Actinomycetota</taxon>
        <taxon>Actinomycetes</taxon>
        <taxon>Micrococcales</taxon>
        <taxon>Brevibacteriaceae</taxon>
        <taxon>Brevibacterium</taxon>
    </lineage>
</organism>
<feature type="non-terminal residue" evidence="1">
    <location>
        <position position="1"/>
    </location>
</feature>
<comment type="caution">
    <text evidence="1">The sequence shown here is derived from an EMBL/GenBank/DDBJ whole genome shotgun (WGS) entry which is preliminary data.</text>
</comment>
<dbReference type="AlphaFoldDB" id="D4YQ37"/>
<name>D4YQ37_9MICO</name>